<evidence type="ECO:0000313" key="1">
    <source>
        <dbReference type="EMBL" id="MBZ4037805.1"/>
    </source>
</evidence>
<organism evidence="1 2">
    <name type="scientific">Flavobacterium potami</name>
    <dbReference type="NCBI Taxonomy" id="2872310"/>
    <lineage>
        <taxon>Bacteria</taxon>
        <taxon>Pseudomonadati</taxon>
        <taxon>Bacteroidota</taxon>
        <taxon>Flavobacteriia</taxon>
        <taxon>Flavobacteriales</taxon>
        <taxon>Flavobacteriaceae</taxon>
        <taxon>Flavobacterium</taxon>
    </lineage>
</organism>
<reference evidence="1 2" key="1">
    <citation type="journal article" date="2023" name="Antonie Van Leeuwenhoek">
        <title>Flavobacterium potami sp. nov., a multi-metal resistance genes harbouring bacterium isolated from shallow river silt.</title>
        <authorList>
            <person name="Li S."/>
            <person name="Mao S."/>
            <person name="Mu W."/>
            <person name="Guo B."/>
            <person name="Li C."/>
            <person name="Zhu Q."/>
            <person name="Hou X."/>
            <person name="Zhao Y."/>
            <person name="Wei S."/>
            <person name="Liu H."/>
            <person name="Liu A."/>
        </authorList>
    </citation>
    <scope>NUCLEOTIDE SEQUENCE [LARGE SCALE GENOMIC DNA]</scope>
    <source>
        <strain evidence="1 2">17A</strain>
    </source>
</reference>
<dbReference type="EMBL" id="JAINUY010000012">
    <property type="protein sequence ID" value="MBZ4037805.1"/>
    <property type="molecule type" value="Genomic_DNA"/>
</dbReference>
<name>A0A9X1HEP1_9FLAO</name>
<dbReference type="AlphaFoldDB" id="A0A9X1HEP1"/>
<comment type="caution">
    <text evidence="1">The sequence shown here is derived from an EMBL/GenBank/DDBJ whole genome shotgun (WGS) entry which is preliminary data.</text>
</comment>
<dbReference type="Proteomes" id="UP001139366">
    <property type="component" value="Unassembled WGS sequence"/>
</dbReference>
<evidence type="ECO:0000313" key="2">
    <source>
        <dbReference type="Proteomes" id="UP001139366"/>
    </source>
</evidence>
<sequence length="120" mass="14600">MEENFKKKALEFNDQYDINLIDTEYYRVFVSHLKEMYPRVYVSLSEASLLEPYLEPKIVYFLQRELEHKKMKYPAHGCKELAYEEVFKVLEDELSENEKIEYSKQFDLDIHNFIDTEEIL</sequence>
<gene>
    <name evidence="1" type="ORF">K6T82_23815</name>
</gene>
<proteinExistence type="predicted"/>
<protein>
    <submittedName>
        <fullName evidence="1">Uncharacterized protein</fullName>
    </submittedName>
</protein>
<dbReference type="RefSeq" id="WP_223711504.1">
    <property type="nucleotide sequence ID" value="NZ_JAINUY010000012.1"/>
</dbReference>
<keyword evidence="2" id="KW-1185">Reference proteome</keyword>
<accession>A0A9X1HEP1</accession>